<accession>A0A381WTR6</accession>
<organism evidence="1">
    <name type="scientific">marine metagenome</name>
    <dbReference type="NCBI Taxonomy" id="408172"/>
    <lineage>
        <taxon>unclassified sequences</taxon>
        <taxon>metagenomes</taxon>
        <taxon>ecological metagenomes</taxon>
    </lineage>
</organism>
<protein>
    <recommendedName>
        <fullName evidence="2">Prolyl 4-hydroxylase alpha subunit Fe(2+) 2OG dioxygenase domain-containing protein</fullName>
    </recommendedName>
</protein>
<sequence length="173" mass="20088">MATHSQHIHTFFPEISDKYRLEILKDLKKYSSLLQQSHLINNRWENLYLDPYHVPAVKHVFMAASVFAKKITNQSVIVPHQGLGISFDEFWFNVAKSGESTGWHDHKKKAVISGVYYLDIHDNSGDIHFRSKVKEKWNEWSLKPETGKMILFDSKLEHSVSENKSCHPRISLA</sequence>
<dbReference type="EMBL" id="UINC01012852">
    <property type="protein sequence ID" value="SVA55884.1"/>
    <property type="molecule type" value="Genomic_DNA"/>
</dbReference>
<gene>
    <name evidence="1" type="ORF">METZ01_LOCUS108738</name>
</gene>
<evidence type="ECO:0000313" key="1">
    <source>
        <dbReference type="EMBL" id="SVA55884.1"/>
    </source>
</evidence>
<dbReference type="InterPro" id="IPR012668">
    <property type="entry name" value="CHP02466"/>
</dbReference>
<evidence type="ECO:0008006" key="2">
    <source>
        <dbReference type="Google" id="ProtNLM"/>
    </source>
</evidence>
<feature type="non-terminal residue" evidence="1">
    <location>
        <position position="173"/>
    </location>
</feature>
<reference evidence="1" key="1">
    <citation type="submission" date="2018-05" db="EMBL/GenBank/DDBJ databases">
        <authorList>
            <person name="Lanie J.A."/>
            <person name="Ng W.-L."/>
            <person name="Kazmierczak K.M."/>
            <person name="Andrzejewski T.M."/>
            <person name="Davidsen T.M."/>
            <person name="Wayne K.J."/>
            <person name="Tettelin H."/>
            <person name="Glass J.I."/>
            <person name="Rusch D."/>
            <person name="Podicherti R."/>
            <person name="Tsui H.-C.T."/>
            <person name="Winkler M.E."/>
        </authorList>
    </citation>
    <scope>NUCLEOTIDE SEQUENCE</scope>
</reference>
<dbReference type="SUPFAM" id="SSF51197">
    <property type="entry name" value="Clavaminate synthase-like"/>
    <property type="match status" value="1"/>
</dbReference>
<proteinExistence type="predicted"/>
<dbReference type="AlphaFoldDB" id="A0A381WTR6"/>
<dbReference type="Pfam" id="PF13759">
    <property type="entry name" value="2OG-FeII_Oxy_5"/>
    <property type="match status" value="1"/>
</dbReference>
<name>A0A381WTR6_9ZZZZ</name>
<dbReference type="Gene3D" id="2.60.120.620">
    <property type="entry name" value="q2cbj1_9rhob like domain"/>
    <property type="match status" value="1"/>
</dbReference>